<dbReference type="SMART" id="SM00881">
    <property type="entry name" value="CoA_binding"/>
    <property type="match status" value="1"/>
</dbReference>
<dbReference type="Pfam" id="PF13549">
    <property type="entry name" value="ATP-grasp_5"/>
    <property type="match status" value="1"/>
</dbReference>
<dbReference type="InterPro" id="IPR011761">
    <property type="entry name" value="ATP-grasp"/>
</dbReference>
<evidence type="ECO:0000256" key="1">
    <source>
        <dbReference type="ARBA" id="ARBA00022532"/>
    </source>
</evidence>
<dbReference type="AlphaFoldDB" id="A0AAN0RH13"/>
<dbReference type="RefSeq" id="WP_044048866.1">
    <property type="nucleotide sequence ID" value="NZ_CP003984.1"/>
</dbReference>
<gene>
    <name evidence="4" type="ORF">RCA23_c04480</name>
</gene>
<dbReference type="EMBL" id="CP003984">
    <property type="protein sequence ID" value="AII86008.1"/>
    <property type="molecule type" value="Genomic_DNA"/>
</dbReference>
<name>A0AAN0RH13_9RHOB</name>
<dbReference type="Gene3D" id="3.30.470.20">
    <property type="entry name" value="ATP-grasp fold, B domain"/>
    <property type="match status" value="1"/>
</dbReference>
<dbReference type="InterPro" id="IPR003781">
    <property type="entry name" value="CoA-bd"/>
</dbReference>
<dbReference type="GO" id="GO:0046872">
    <property type="term" value="F:metal ion binding"/>
    <property type="evidence" value="ECO:0007669"/>
    <property type="project" value="InterPro"/>
</dbReference>
<evidence type="ECO:0000313" key="4">
    <source>
        <dbReference type="EMBL" id="AII86008.1"/>
    </source>
</evidence>
<evidence type="ECO:0000256" key="2">
    <source>
        <dbReference type="PROSITE-ProRule" id="PRU00409"/>
    </source>
</evidence>
<keyword evidence="1" id="KW-0816">Tricarboxylic acid cycle</keyword>
<evidence type="ECO:0000259" key="3">
    <source>
        <dbReference type="PROSITE" id="PS50975"/>
    </source>
</evidence>
<dbReference type="Gene3D" id="3.30.1490.20">
    <property type="entry name" value="ATP-grasp fold, A domain"/>
    <property type="match status" value="1"/>
</dbReference>
<keyword evidence="2" id="KW-0547">Nucleotide-binding</keyword>
<dbReference type="KEGG" id="ptp:RCA23_c04480"/>
<dbReference type="SUPFAM" id="SSF56059">
    <property type="entry name" value="Glutathione synthetase ATP-binding domain-like"/>
    <property type="match status" value="1"/>
</dbReference>
<dbReference type="PANTHER" id="PTHR42793">
    <property type="entry name" value="COA BINDING DOMAIN CONTAINING PROTEIN"/>
    <property type="match status" value="1"/>
</dbReference>
<dbReference type="Gene3D" id="3.40.50.261">
    <property type="entry name" value="Succinyl-CoA synthetase domains"/>
    <property type="match status" value="2"/>
</dbReference>
<dbReference type="InterPro" id="IPR036291">
    <property type="entry name" value="NAD(P)-bd_dom_sf"/>
</dbReference>
<dbReference type="InterPro" id="IPR013815">
    <property type="entry name" value="ATP_grasp_subdomain_1"/>
</dbReference>
<dbReference type="SUPFAM" id="SSF51735">
    <property type="entry name" value="NAD(P)-binding Rossmann-fold domains"/>
    <property type="match status" value="1"/>
</dbReference>
<dbReference type="PANTHER" id="PTHR42793:SF4">
    <property type="entry name" value="BLL6376 PROTEIN"/>
    <property type="match status" value="1"/>
</dbReference>
<reference evidence="4 5" key="1">
    <citation type="journal article" date="2014" name="ISME J.">
        <title>Adaptation of an abundant Roseobacter RCA organism to pelagic systems revealed by genomic and transcriptomic analyses.</title>
        <authorList>
            <person name="Voget S."/>
            <person name="Wemheuer B."/>
            <person name="Brinkhoff T."/>
            <person name="Vollmers J."/>
            <person name="Dietrich S."/>
            <person name="Giebel H.A."/>
            <person name="Beardsley C."/>
            <person name="Sardemann C."/>
            <person name="Bakenhus I."/>
            <person name="Billerbeck S."/>
            <person name="Daniel R."/>
            <person name="Simon M."/>
        </authorList>
    </citation>
    <scope>NUCLEOTIDE SEQUENCE [LARGE SCALE GENOMIC DNA]</scope>
    <source>
        <strain evidence="4 5">RCA23</strain>
    </source>
</reference>
<proteinExistence type="predicted"/>
<dbReference type="InterPro" id="IPR016102">
    <property type="entry name" value="Succinyl-CoA_synth-like"/>
</dbReference>
<dbReference type="Gene3D" id="3.40.50.720">
    <property type="entry name" value="NAD(P)-binding Rossmann-like Domain"/>
    <property type="match status" value="1"/>
</dbReference>
<keyword evidence="2" id="KW-0067">ATP-binding</keyword>
<dbReference type="InterPro" id="IPR032875">
    <property type="entry name" value="Succ_CoA_lig_flav_dom"/>
</dbReference>
<dbReference type="SUPFAM" id="SSF52210">
    <property type="entry name" value="Succinyl-CoA synthetase domains"/>
    <property type="match status" value="2"/>
</dbReference>
<dbReference type="GO" id="GO:0005524">
    <property type="term" value="F:ATP binding"/>
    <property type="evidence" value="ECO:0007669"/>
    <property type="project" value="UniProtKB-UniRule"/>
</dbReference>
<dbReference type="PROSITE" id="PS50975">
    <property type="entry name" value="ATP_GRASP"/>
    <property type="match status" value="1"/>
</dbReference>
<dbReference type="Pfam" id="PF13380">
    <property type="entry name" value="CoA_binding_2"/>
    <property type="match status" value="1"/>
</dbReference>
<dbReference type="GO" id="GO:0006099">
    <property type="term" value="P:tricarboxylic acid cycle"/>
    <property type="evidence" value="ECO:0007669"/>
    <property type="project" value="UniProtKB-KW"/>
</dbReference>
<protein>
    <recommendedName>
        <fullName evidence="3">ATP-grasp domain-containing protein</fullName>
    </recommendedName>
</protein>
<dbReference type="Pfam" id="PF13607">
    <property type="entry name" value="Succ_CoA_lig"/>
    <property type="match status" value="1"/>
</dbReference>
<dbReference type="Proteomes" id="UP000028680">
    <property type="component" value="Chromosome"/>
</dbReference>
<keyword evidence="5" id="KW-1185">Reference proteome</keyword>
<evidence type="ECO:0000313" key="5">
    <source>
        <dbReference type="Proteomes" id="UP000028680"/>
    </source>
</evidence>
<accession>A0AAN0RH13</accession>
<organism evidence="4 5">
    <name type="scientific">Planktomarina temperata RCA23</name>
    <dbReference type="NCBI Taxonomy" id="666509"/>
    <lineage>
        <taxon>Bacteria</taxon>
        <taxon>Pseudomonadati</taxon>
        <taxon>Pseudomonadota</taxon>
        <taxon>Alphaproteobacteria</taxon>
        <taxon>Rhodobacterales</taxon>
        <taxon>Paracoccaceae</taxon>
        <taxon>Planktomarina</taxon>
    </lineage>
</organism>
<feature type="domain" description="ATP-grasp" evidence="3">
    <location>
        <begin position="479"/>
        <end position="675"/>
    </location>
</feature>
<sequence>MRDLTRLLKPKSIAVIGGGAWCASIVSAAEQIGFDGVLHPVHPSGKQIAGRKSLPSLEAFPGHIDAAFIGVNRHATLEVVAQLRSLKAGGATCFASGFSEAAAEDSAAQDLQAQLIKAAGDMPILGPNCYGFVNAFDGCAIWPDQHGCRRVDKGVAILTQSSNIAINLTMQNRGLPIGYMLTCGNQAQTSQTDIALQLLDDARVTAIGLHIEGFGNLRGWETLAEKARSKGIALIALKSGVSQQAQAAAVSHTASLTGSDTGADAFLHRLGIRRARSLPVFLEALKLAHQFGHLSSNRIASISCSGGEAALAADTAQGTGLVFPPLNPRQVKDLGAALGPMVALANPLDYHTYIWRNPAAMTQAWAAMADDDIAMTLLISDYPRADLCDASDWECVTQAAIEATRRTGRPYAVVASLAELLPEHIAKTLMDHGVGAIHGLDHGLDALDLLSRPMTPPADPVLLPGSDRDAGLLDEQSAKLALAACGLKIPKSVAVTDRSTAGPAAAEVGFPVALKTLGLAHKTGANGLALGLTTPAEVEAAAQSLADGPLLVERMVAGSLVEVLVGVTRDPAHGFVLTLGAGGTMTEVLRDRASLLIPASRKEVKARLMGLKIAPLLKGFRGKPPVNLDALLDSIDAVQAYVLANAEQVEEVEINPLICTQEAAIAADALIRKAQ</sequence>
<dbReference type="FunFam" id="3.40.50.261:FF:000021">
    <property type="entry name" value="Acetyl-CoA synthetase, putative"/>
    <property type="match status" value="1"/>
</dbReference>